<accession>A0AA95H1D3</accession>
<dbReference type="AlphaFoldDB" id="A0AA95H1D3"/>
<reference evidence="1" key="1">
    <citation type="journal article" date="2023" name="Int. J. Mol. Sci.">
        <title>Metagenomics Revealed a New Genus 'Candidatus Thiocaldithrix dubininis' gen. nov., sp. nov. and a New Species 'Candidatus Thiothrix putei' sp. nov. in the Family Thiotrichaceae, Some Members of Which Have Traits of Both Na+- and H+-Motive Energetics.</title>
        <authorList>
            <person name="Ravin N.V."/>
            <person name="Muntyan M.S."/>
            <person name="Smolyakov D.D."/>
            <person name="Rudenko T.S."/>
            <person name="Beletsky A.V."/>
            <person name="Mardanov A.V."/>
            <person name="Grabovich M.Y."/>
        </authorList>
    </citation>
    <scope>NUCLEOTIDE SEQUENCE</scope>
    <source>
        <strain evidence="1">GKL-01</strain>
    </source>
</reference>
<reference evidence="1" key="2">
    <citation type="submission" date="2023-04" db="EMBL/GenBank/DDBJ databases">
        <authorList>
            <person name="Beletskiy A.V."/>
            <person name="Mardanov A.V."/>
            <person name="Ravin N.V."/>
        </authorList>
    </citation>
    <scope>NUCLEOTIDE SEQUENCE</scope>
    <source>
        <strain evidence="1">GKL-01</strain>
    </source>
</reference>
<dbReference type="KEGG" id="tdu:QJT80_07910"/>
<dbReference type="Proteomes" id="UP001300672">
    <property type="component" value="Chromosome"/>
</dbReference>
<dbReference type="Gene3D" id="2.10.70.10">
    <property type="entry name" value="Complement Module, domain 1"/>
    <property type="match status" value="1"/>
</dbReference>
<evidence type="ECO:0000313" key="1">
    <source>
        <dbReference type="EMBL" id="WGZ89436.1"/>
    </source>
</evidence>
<dbReference type="Pfam" id="PF10636">
    <property type="entry name" value="hemP"/>
    <property type="match status" value="1"/>
</dbReference>
<dbReference type="EMBL" id="CP124755">
    <property type="protein sequence ID" value="WGZ89436.1"/>
    <property type="molecule type" value="Genomic_DNA"/>
</dbReference>
<name>A0AA95H1D3_9GAMM</name>
<organism evidence="1">
    <name type="scientific">Candidatus Thiocaldithrix dubininis</name>
    <dbReference type="NCBI Taxonomy" id="3080823"/>
    <lineage>
        <taxon>Bacteria</taxon>
        <taxon>Pseudomonadati</taxon>
        <taxon>Pseudomonadota</taxon>
        <taxon>Gammaproteobacteria</taxon>
        <taxon>Thiotrichales</taxon>
        <taxon>Thiotrichaceae</taxon>
        <taxon>Candidatus Thiocaldithrix</taxon>
    </lineage>
</organism>
<proteinExistence type="predicted"/>
<protein>
    <submittedName>
        <fullName evidence="1">Uncharacterized protein</fullName>
    </submittedName>
</protein>
<sequence>MKAKAAEPAELPCINLDDWMQGFKKIMLKHGTRPYFLTITRKGNLILTAAADVPNPQSDKD</sequence>
<gene>
    <name evidence="1" type="ORF">QJT80_07910</name>
</gene>
<dbReference type="InterPro" id="IPR019600">
    <property type="entry name" value="Hemin_uptake_protein_HemP"/>
</dbReference>